<feature type="region of interest" description="Disordered" evidence="1">
    <location>
        <begin position="1"/>
        <end position="48"/>
    </location>
</feature>
<proteinExistence type="predicted"/>
<dbReference type="KEGG" id="psq:PUNSTDRAFT_75804"/>
<dbReference type="Pfam" id="PF18759">
    <property type="entry name" value="Plavaka"/>
    <property type="match status" value="1"/>
</dbReference>
<evidence type="ECO:0000313" key="2">
    <source>
        <dbReference type="EMBL" id="EIN04772.1"/>
    </source>
</evidence>
<dbReference type="eggNOG" id="ENOG502SHSB">
    <property type="taxonomic scope" value="Eukaryota"/>
</dbReference>
<dbReference type="EMBL" id="JH687553">
    <property type="protein sequence ID" value="EIN04772.1"/>
    <property type="molecule type" value="Genomic_DNA"/>
</dbReference>
<gene>
    <name evidence="2" type="ORF">PUNSTDRAFT_75804</name>
</gene>
<name>R7S4P8_PUNST</name>
<organism evidence="2 3">
    <name type="scientific">Punctularia strigosozonata (strain HHB-11173)</name>
    <name type="common">White-rot fungus</name>
    <dbReference type="NCBI Taxonomy" id="741275"/>
    <lineage>
        <taxon>Eukaryota</taxon>
        <taxon>Fungi</taxon>
        <taxon>Dikarya</taxon>
        <taxon>Basidiomycota</taxon>
        <taxon>Agaricomycotina</taxon>
        <taxon>Agaricomycetes</taxon>
        <taxon>Corticiales</taxon>
        <taxon>Punctulariaceae</taxon>
        <taxon>Punctularia</taxon>
    </lineage>
</organism>
<dbReference type="Proteomes" id="UP000054196">
    <property type="component" value="Unassembled WGS sequence"/>
</dbReference>
<dbReference type="GeneID" id="18885605"/>
<accession>R7S4P8</accession>
<keyword evidence="3" id="KW-1185">Reference proteome</keyword>
<dbReference type="OMA" id="CHERYIS"/>
<dbReference type="InterPro" id="IPR041078">
    <property type="entry name" value="Plavaka"/>
</dbReference>
<protein>
    <submittedName>
        <fullName evidence="2">Uncharacterized protein</fullName>
    </submittedName>
</protein>
<dbReference type="AlphaFoldDB" id="R7S4P8"/>
<evidence type="ECO:0000313" key="3">
    <source>
        <dbReference type="Proteomes" id="UP000054196"/>
    </source>
</evidence>
<sequence>MDGPPDLSNYDAAGHAAAEQNVSSSVRIDRFPGRAGKPLQNKTTTSYEAYSDQLGDHTVARDTDADLYHPFKSRIDWEIARWAKLRGPSSTAFTELLGIDGVAEQLGLSYHNTRELNKIIDTKLPDRPSFRHDQLVVDGVAYDMWSRNILHCIRSLFGRPEFADVIITAPERHFADAEGTVPLYHDMHTGKWWWATQKRLEHLKPGATIIPVIISTDKTQLTQFRNKTAYPVYMTIGNLPKEIRRKPSMGGQMLIGYLPATRLEHITNLPSRRRALANLYHACLGRILAPLRSSGIDGLPMATGHGVQYHCHPILACSAVDYPEQMLTVCCKYGECPTCTVDRDKLGDDKEAALRNLVEAIKALDLAEEGGAAFAQACEDAGIKPVYNPFWKSLPFVNIFRSIAPDILHQLYQGVLKHLLAWLRAAFGAAEIDARCRRMPPGHGTRFFSKGICSLSRVSGSEHRDICRILLGLVIGLRLPGGFSPIRVICAVRGILDFLYLAQYPVHSKHTLDAMDTALAEFHANKDIFIQLGIRAHFNIPKLHFCFHYRDLIENFGTTDNTNTETTERLHIDFTKDAYRATNKKDEYPQMTTWLERKEKVLCHERYISWRIAGCPSIIQSHSIALSQTRQIKMAKHPSVKAVSFTDFEAVYGAAGFQNHLGALIAQCQHPEYTPAQAFAAAPHTRIPFFSLPAFHYIKISHPNPHGRQQIPNTLDSIHVLPAQTSRHGRKRAARFDTVLVKISDNPGPGVNGYRVARVRAVFHIPEKYRRQISGGDNQYAGHFAYVQWFTKFRSSPCLHHRLYEVSRSMKQGIPEASIIPIEQIMQSVHLFPKFGAKVPHDWTSDTVLDLAPSFFVNCFQTPLAYKSIF</sequence>
<evidence type="ECO:0000256" key="1">
    <source>
        <dbReference type="SAM" id="MobiDB-lite"/>
    </source>
</evidence>
<reference evidence="3" key="1">
    <citation type="journal article" date="2012" name="Science">
        <title>The Paleozoic origin of enzymatic lignin decomposition reconstructed from 31 fungal genomes.</title>
        <authorList>
            <person name="Floudas D."/>
            <person name="Binder M."/>
            <person name="Riley R."/>
            <person name="Barry K."/>
            <person name="Blanchette R.A."/>
            <person name="Henrissat B."/>
            <person name="Martinez A.T."/>
            <person name="Otillar R."/>
            <person name="Spatafora J.W."/>
            <person name="Yadav J.S."/>
            <person name="Aerts A."/>
            <person name="Benoit I."/>
            <person name="Boyd A."/>
            <person name="Carlson A."/>
            <person name="Copeland A."/>
            <person name="Coutinho P.M."/>
            <person name="de Vries R.P."/>
            <person name="Ferreira P."/>
            <person name="Findley K."/>
            <person name="Foster B."/>
            <person name="Gaskell J."/>
            <person name="Glotzer D."/>
            <person name="Gorecki P."/>
            <person name="Heitman J."/>
            <person name="Hesse C."/>
            <person name="Hori C."/>
            <person name="Igarashi K."/>
            <person name="Jurgens J.A."/>
            <person name="Kallen N."/>
            <person name="Kersten P."/>
            <person name="Kohler A."/>
            <person name="Kuees U."/>
            <person name="Kumar T.K.A."/>
            <person name="Kuo A."/>
            <person name="LaButti K."/>
            <person name="Larrondo L.F."/>
            <person name="Lindquist E."/>
            <person name="Ling A."/>
            <person name="Lombard V."/>
            <person name="Lucas S."/>
            <person name="Lundell T."/>
            <person name="Martin R."/>
            <person name="McLaughlin D.J."/>
            <person name="Morgenstern I."/>
            <person name="Morin E."/>
            <person name="Murat C."/>
            <person name="Nagy L.G."/>
            <person name="Nolan M."/>
            <person name="Ohm R.A."/>
            <person name="Patyshakuliyeva A."/>
            <person name="Rokas A."/>
            <person name="Ruiz-Duenas F.J."/>
            <person name="Sabat G."/>
            <person name="Salamov A."/>
            <person name="Samejima M."/>
            <person name="Schmutz J."/>
            <person name="Slot J.C."/>
            <person name="St John F."/>
            <person name="Stenlid J."/>
            <person name="Sun H."/>
            <person name="Sun S."/>
            <person name="Syed K."/>
            <person name="Tsang A."/>
            <person name="Wiebenga A."/>
            <person name="Young D."/>
            <person name="Pisabarro A."/>
            <person name="Eastwood D.C."/>
            <person name="Martin F."/>
            <person name="Cullen D."/>
            <person name="Grigoriev I.V."/>
            <person name="Hibbett D.S."/>
        </authorList>
    </citation>
    <scope>NUCLEOTIDE SEQUENCE [LARGE SCALE GENOMIC DNA]</scope>
    <source>
        <strain evidence="3">HHB-11173 SS5</strain>
    </source>
</reference>
<dbReference type="HOGENOM" id="CLU_006344_4_3_1"/>
<dbReference type="OrthoDB" id="3232438at2759"/>
<dbReference type="RefSeq" id="XP_007388165.1">
    <property type="nucleotide sequence ID" value="XM_007388103.1"/>
</dbReference>